<gene>
    <name evidence="3" type="ORF">K437DRAFT_274779</name>
</gene>
<comment type="caution">
    <text evidence="3">The sequence shown here is derived from an EMBL/GenBank/DDBJ whole genome shotgun (WGS) entry which is preliminary data.</text>
</comment>
<dbReference type="Gene3D" id="3.90.180.10">
    <property type="entry name" value="Medium-chain alcohol dehydrogenases, catalytic domain"/>
    <property type="match status" value="1"/>
</dbReference>
<feature type="compositionally biased region" description="Basic and acidic residues" evidence="1">
    <location>
        <begin position="1514"/>
        <end position="1546"/>
    </location>
</feature>
<feature type="compositionally biased region" description="Low complexity" evidence="1">
    <location>
        <begin position="1288"/>
        <end position="1309"/>
    </location>
</feature>
<evidence type="ECO:0000256" key="1">
    <source>
        <dbReference type="SAM" id="MobiDB-lite"/>
    </source>
</evidence>
<feature type="region of interest" description="Disordered" evidence="1">
    <location>
        <begin position="1067"/>
        <end position="1098"/>
    </location>
</feature>
<dbReference type="SUPFAM" id="SSF51735">
    <property type="entry name" value="NAD(P)-binding Rossmann-fold domains"/>
    <property type="match status" value="1"/>
</dbReference>
<feature type="compositionally biased region" description="Polar residues" evidence="1">
    <location>
        <begin position="1400"/>
        <end position="1412"/>
    </location>
</feature>
<dbReference type="OMA" id="CQANGAH"/>
<dbReference type="SMART" id="SM00829">
    <property type="entry name" value="PKS_ER"/>
    <property type="match status" value="1"/>
</dbReference>
<dbReference type="PANTHER" id="PTHR11695:SF294">
    <property type="entry name" value="RETICULON-4-INTERACTING PROTEIN 1, MITOCHONDRIAL"/>
    <property type="match status" value="1"/>
</dbReference>
<feature type="compositionally biased region" description="Basic and acidic residues" evidence="1">
    <location>
        <begin position="993"/>
        <end position="1004"/>
    </location>
</feature>
<dbReference type="InterPro" id="IPR011032">
    <property type="entry name" value="GroES-like_sf"/>
</dbReference>
<feature type="region of interest" description="Disordered" evidence="1">
    <location>
        <begin position="933"/>
        <end position="1005"/>
    </location>
</feature>
<dbReference type="SUPFAM" id="SSF50129">
    <property type="entry name" value="GroES-like"/>
    <property type="match status" value="1"/>
</dbReference>
<evidence type="ECO:0000313" key="3">
    <source>
        <dbReference type="EMBL" id="KDN43927.1"/>
    </source>
</evidence>
<feature type="region of interest" description="Disordered" evidence="1">
    <location>
        <begin position="1472"/>
        <end position="1552"/>
    </location>
</feature>
<dbReference type="InterPro" id="IPR020843">
    <property type="entry name" value="ER"/>
</dbReference>
<dbReference type="HOGENOM" id="CLU_229901_0_0_1"/>
<feature type="region of interest" description="Disordered" evidence="1">
    <location>
        <begin position="163"/>
        <end position="185"/>
    </location>
</feature>
<feature type="compositionally biased region" description="Low complexity" evidence="1">
    <location>
        <begin position="232"/>
        <end position="245"/>
    </location>
</feature>
<dbReference type="Pfam" id="PF08240">
    <property type="entry name" value="ADH_N"/>
    <property type="match status" value="1"/>
</dbReference>
<feature type="region of interest" description="Disordered" evidence="1">
    <location>
        <begin position="219"/>
        <end position="318"/>
    </location>
</feature>
<dbReference type="InterPro" id="IPR050700">
    <property type="entry name" value="YIM1/Zinc_Alcohol_DH_Fams"/>
</dbReference>
<feature type="compositionally biased region" description="Basic residues" evidence="1">
    <location>
        <begin position="1474"/>
        <end position="1484"/>
    </location>
</feature>
<accession>A0A066VQC8</accession>
<dbReference type="EMBL" id="JMSN01000057">
    <property type="protein sequence ID" value="KDN43927.1"/>
    <property type="molecule type" value="Genomic_DNA"/>
</dbReference>
<feature type="compositionally biased region" description="Basic residues" evidence="1">
    <location>
        <begin position="52"/>
        <end position="61"/>
    </location>
</feature>
<name>A0A066VQC8_TILAU</name>
<feature type="compositionally biased region" description="Low complexity" evidence="1">
    <location>
        <begin position="30"/>
        <end position="42"/>
    </location>
</feature>
<feature type="compositionally biased region" description="Low complexity" evidence="1">
    <location>
        <begin position="1855"/>
        <end position="1907"/>
    </location>
</feature>
<feature type="region of interest" description="Disordered" evidence="1">
    <location>
        <begin position="1808"/>
        <end position="1924"/>
    </location>
</feature>
<feature type="region of interest" description="Disordered" evidence="1">
    <location>
        <begin position="1019"/>
        <end position="1046"/>
    </location>
</feature>
<evidence type="ECO:0000313" key="4">
    <source>
        <dbReference type="Proteomes" id="UP000027361"/>
    </source>
</evidence>
<dbReference type="GO" id="GO:0005739">
    <property type="term" value="C:mitochondrion"/>
    <property type="evidence" value="ECO:0007669"/>
    <property type="project" value="TreeGrafter"/>
</dbReference>
<dbReference type="PANTHER" id="PTHR11695">
    <property type="entry name" value="ALCOHOL DEHYDROGENASE RELATED"/>
    <property type="match status" value="1"/>
</dbReference>
<feature type="compositionally biased region" description="Polar residues" evidence="1">
    <location>
        <begin position="1711"/>
        <end position="1724"/>
    </location>
</feature>
<dbReference type="OrthoDB" id="201656at2759"/>
<feature type="region of interest" description="Disordered" evidence="1">
    <location>
        <begin position="795"/>
        <end position="873"/>
    </location>
</feature>
<feature type="domain" description="Enoyl reductase (ER)" evidence="2">
    <location>
        <begin position="2110"/>
        <end position="2435"/>
    </location>
</feature>
<feature type="region of interest" description="Disordered" evidence="1">
    <location>
        <begin position="1397"/>
        <end position="1426"/>
    </location>
</feature>
<feature type="compositionally biased region" description="Acidic residues" evidence="1">
    <location>
        <begin position="1024"/>
        <end position="1034"/>
    </location>
</feature>
<evidence type="ECO:0000259" key="2">
    <source>
        <dbReference type="SMART" id="SM00829"/>
    </source>
</evidence>
<dbReference type="RefSeq" id="XP_013242548.1">
    <property type="nucleotide sequence ID" value="XM_013387094.1"/>
</dbReference>
<dbReference type="Gene3D" id="3.40.50.720">
    <property type="entry name" value="NAD(P)-binding Rossmann-like Domain"/>
    <property type="match status" value="1"/>
</dbReference>
<feature type="compositionally biased region" description="Low complexity" evidence="1">
    <location>
        <begin position="1808"/>
        <end position="1831"/>
    </location>
</feature>
<keyword evidence="4" id="KW-1185">Reference proteome</keyword>
<feature type="compositionally biased region" description="Polar residues" evidence="1">
    <location>
        <begin position="12"/>
        <end position="29"/>
    </location>
</feature>
<protein>
    <recommendedName>
        <fullName evidence="2">Enoyl reductase (ER) domain-containing protein</fullName>
    </recommendedName>
</protein>
<dbReference type="Proteomes" id="UP000027361">
    <property type="component" value="Unassembled WGS sequence"/>
</dbReference>
<reference evidence="3 4" key="1">
    <citation type="submission" date="2014-05" db="EMBL/GenBank/DDBJ databases">
        <title>Draft genome sequence of a rare smut relative, Tilletiaria anomala UBC 951.</title>
        <authorList>
            <consortium name="DOE Joint Genome Institute"/>
            <person name="Toome M."/>
            <person name="Kuo A."/>
            <person name="Henrissat B."/>
            <person name="Lipzen A."/>
            <person name="Tritt A."/>
            <person name="Yoshinaga Y."/>
            <person name="Zane M."/>
            <person name="Barry K."/>
            <person name="Grigoriev I.V."/>
            <person name="Spatafora J.W."/>
            <person name="Aimea M.C."/>
        </authorList>
    </citation>
    <scope>NUCLEOTIDE SEQUENCE [LARGE SCALE GENOMIC DNA]</scope>
    <source>
        <strain evidence="3 4">UBC 951</strain>
    </source>
</reference>
<dbReference type="STRING" id="1037660.A0A066VQC8"/>
<dbReference type="InterPro" id="IPR036291">
    <property type="entry name" value="NAD(P)-bd_dom_sf"/>
</dbReference>
<proteinExistence type="predicted"/>
<organism evidence="3 4">
    <name type="scientific">Tilletiaria anomala (strain ATCC 24038 / CBS 436.72 / UBC 951)</name>
    <dbReference type="NCBI Taxonomy" id="1037660"/>
    <lineage>
        <taxon>Eukaryota</taxon>
        <taxon>Fungi</taxon>
        <taxon>Dikarya</taxon>
        <taxon>Basidiomycota</taxon>
        <taxon>Ustilaginomycotina</taxon>
        <taxon>Exobasidiomycetes</taxon>
        <taxon>Georgefischeriales</taxon>
        <taxon>Tilletiariaceae</taxon>
        <taxon>Tilletiaria</taxon>
    </lineage>
</organism>
<feature type="region of interest" description="Disordered" evidence="1">
    <location>
        <begin position="1681"/>
        <end position="1729"/>
    </location>
</feature>
<dbReference type="GO" id="GO:0016491">
    <property type="term" value="F:oxidoreductase activity"/>
    <property type="evidence" value="ECO:0007669"/>
    <property type="project" value="InterPro"/>
</dbReference>
<dbReference type="GeneID" id="25266570"/>
<dbReference type="InParanoid" id="A0A066VQC8"/>
<sequence length="2438" mass="255440">MPRASLMDTLLNRPSQSYADPSTLTSGYRSSYAPSQPSYASSVPGTDFTTSSKHKKSKRAGKGLSRNYSVSVGAGPAPNILTVGTSAGLIACGEARHPTDLPNALTQPSLLQGDMLTLGGGLACMRNARPSLQGGYCFEPVHPSAPAPSVAVVAAGMPDLQKGKERSVAGGPISARPPLGSIGESPMREVPGVGGGAGRGQGGLDGRGTWGPIGEAMAVGPPPDRDASQAGSARSRTSWFSSLSRSKGKKRDNERTLVHMRSSPHIRGAIIDSSVAPSQTAASNAGGRDGTICVSSSGKNSGKKWWQRKNSDDAYSSPASPNALEGHFSLPLRDGAAGLAGVGAANAKLNHFAQFYGAEPSFLRNGAAHGMCPKGVHNQADSAPDWSCLARRGCPTPSALPLPAQDLDKIRAMTAAQARASLPPTGTGTLSRKGAAVAAKQATSAAGIAPLGQQPASLVQLAAGPKLARSNSNVSAGTFVTATPSMQWRSVSEAGDDASGRLLRARWSMSSLRDARAAASSSPPALPGRVLRKRASHFDWNSFISSVSGTDIAKTWERPGESLVVAPPPVASAALRRASFSEGGTVTGYTPNSTANGVGRRRSVVERVRKELEGDAQFDLRQTEAGAALEQGNLLACAAANVVGSAPPILAPSHGGYAVLTDPPFAHTTFAGTTAAVDPIPRALSPGIILPHAAAAIPGVQTLPLEYDAPPSELSSPHSPGFPPPLRAYSPIGSSTPPSGRVVDFMGRASLEEPYVAISDEGHDVEEQQQQQREWIRRHFDDMRDMLGLGGNVTLDRSLPPTPPNMTPVIPEESEGSSGEEVMWTLSDESSSDEDHKCEGAMSPLGVLPEESEDDSGSESGQKTGQAPLRHDEMRPLALGNITNSAKRLAAFDAVLKRNTAMGARPEDSVGIGVPLVTPRPVHAMIDERALLDSPTSGAAKKNLQSAIDTPDTPMIKSAPSPDAIQAAPQPEAPPTPMKAMPSEETVASPTTERAKSPASDSHRTAKSVAFGGAIDDSAHADASAEDEGVETGNDDAQQRPASMRQRLSDLSLGTSFGMTALINGHDQVMSRSSSRASRHSSSDEYPGLQQRAQAEQDRLRSMKVGEEFFGPSLTAILDRFGASDLSDDALSRVIETASLAPGPEKQQQIQDVINDVRQQRNTAPDTKTIESAMSGLVPSIVAAWVLNEKINDVDGVVLTPSTTESTIRSTSTSFNDLFTAPSMPTPQANATPARVSVLDRPRKRMPLLTEMGGISVAQGHLLAEASTLPLRSQEDDPKTLPNANKYPAPLATTTALPPATPAPALTPAIETTVDQESIQAKKEEKAGSAGKPPPVKSAMKVGKEKPSLADTLFNFPPPTTPIVSAVERLPISETMVDEQLVDQALAVAPPTLRIGISDENGNASATPSSADGSDAYSLHSASEAELTSTHPHLEVFHTPNGTPAEEREQDLSRPGGFAQYVTANDLTAPAVLMRRRSSRRKRKVSENPSLKVASMQRSEPSSVDDESIMPDSVNRRSIDTTKTESDTKTTREERRSVEQEQEKNESLQAPQLIPPAMPIFCGAAAVPGSAIPGFSPVGAAAAPGSAISPAVEASSSAHISSDDWSKPNFGNFDSAISASLAFTPSVALPSAVLKGTEKRLPMPPAPDFVVNVGRADDRTPLAQPIGPTFGIQLIPPTPPALEHRPSYGLASAPSSGDLATPLAEEPGDVNVSNTLQHTKSSASMKKRRSCTYEVSQHADLSLPPGLSATIAFSPREKSDASGLAASTGSVSAVAARPLKGLPSLAQYAHFGAAPVAAFMEPPSRRLSLTPSSMSGHVSSASASSPSLRSPSPVPPSVPSKDLREAALHKLSLPSSKGTTAASCSSSSSDSPSISPAPSASGRSSRSQVHSASASSSEVSLSVSPGPYSRKTRQSSHCALGSARPAMDSINEWESSVPTSPARKAPLITPGAPYYGTASTTTRSVSSVDTGLLSDNAKQAQLATPVSALLEPPGVRSRRSLDSVRGPMSLDGHSNVLSTHPLSEYSSESSQSVASLPAVLVSSYKPKKDPKKISNVLDDMLHTRTTMTTIAITSGSSAAKNAKRIKPAGDKVSERGSAELPEQLRDGLTSANISLTAHTPPPRKISSTQVLCQVIAVAIDEIDRMIVREKIRTDSAYGFVPGRSFCGRVVEVGWEVKDFRKGDVVFGLQEARKCGALAEFMTINRYLVAKAPEDCLTTEQIAALPSTGVMAFQIMRDHCSELPRGSRVLILNAHDGIGLLTMQECAGLGLIIVAQCPPSANDGYAICQANGAHEVIVGEPLWAVNLLHESSFDLVLDTIGGRKLYDASRRILSSAGQYVTCFGDEHTTANPDLRSHLRSLRRAFFKKDRKHIGYEWVGADSGEDCREALDAVRRAAEVGHICPRLGSILAMEDGARAFDPVLRGTQDTAAGAIVVRVS</sequence>
<dbReference type="Pfam" id="PF13602">
    <property type="entry name" value="ADH_zinc_N_2"/>
    <property type="match status" value="1"/>
</dbReference>
<feature type="region of interest" description="Disordered" evidence="1">
    <location>
        <begin position="1"/>
        <end position="69"/>
    </location>
</feature>
<feature type="region of interest" description="Disordered" evidence="1">
    <location>
        <begin position="1272"/>
        <end position="1342"/>
    </location>
</feature>
<feature type="compositionally biased region" description="Low complexity" evidence="1">
    <location>
        <begin position="807"/>
        <end position="821"/>
    </location>
</feature>
<dbReference type="InterPro" id="IPR013154">
    <property type="entry name" value="ADH-like_N"/>
</dbReference>